<evidence type="ECO:0000256" key="1">
    <source>
        <dbReference type="SAM" id="MobiDB-lite"/>
    </source>
</evidence>
<dbReference type="InterPro" id="IPR036249">
    <property type="entry name" value="Thioredoxin-like_sf"/>
</dbReference>
<feature type="compositionally biased region" description="Basic and acidic residues" evidence="1">
    <location>
        <begin position="1"/>
        <end position="18"/>
    </location>
</feature>
<dbReference type="SUPFAM" id="SSF52833">
    <property type="entry name" value="Thioredoxin-like"/>
    <property type="match status" value="1"/>
</dbReference>
<feature type="region of interest" description="Disordered" evidence="1">
    <location>
        <begin position="1"/>
        <end position="26"/>
    </location>
</feature>
<comment type="caution">
    <text evidence="3">The sequence shown here is derived from an EMBL/GenBank/DDBJ whole genome shotgun (WGS) entry which is preliminary data.</text>
</comment>
<reference evidence="3" key="1">
    <citation type="submission" date="2023-01" db="EMBL/GenBank/DDBJ databases">
        <title>Exophiala dermititidis isolated from Cystic Fibrosis Patient.</title>
        <authorList>
            <person name="Kurbessoian T."/>
            <person name="Crocker A."/>
            <person name="Murante D."/>
            <person name="Hogan D.A."/>
            <person name="Stajich J.E."/>
        </authorList>
    </citation>
    <scope>NUCLEOTIDE SEQUENCE</scope>
    <source>
        <strain evidence="3">Ex8</strain>
    </source>
</reference>
<dbReference type="InterPro" id="IPR013766">
    <property type="entry name" value="Thioredoxin_domain"/>
</dbReference>
<dbReference type="AlphaFoldDB" id="A0AAN6EXC9"/>
<accession>A0AAN6EXC9</accession>
<dbReference type="EMBL" id="JAJGCB010000004">
    <property type="protein sequence ID" value="KAJ8992978.1"/>
    <property type="molecule type" value="Genomic_DNA"/>
</dbReference>
<gene>
    <name evidence="3" type="ORF">HRR80_003019</name>
</gene>
<dbReference type="Proteomes" id="UP001161757">
    <property type="component" value="Unassembled WGS sequence"/>
</dbReference>
<proteinExistence type="predicted"/>
<protein>
    <recommendedName>
        <fullName evidence="2">Thioredoxin domain-containing protein</fullName>
    </recommendedName>
</protein>
<dbReference type="Gene3D" id="3.40.30.10">
    <property type="entry name" value="Glutaredoxin"/>
    <property type="match status" value="1"/>
</dbReference>
<evidence type="ECO:0000259" key="2">
    <source>
        <dbReference type="Pfam" id="PF00085"/>
    </source>
</evidence>
<feature type="domain" description="Thioredoxin" evidence="2">
    <location>
        <begin position="78"/>
        <end position="159"/>
    </location>
</feature>
<organism evidence="3 4">
    <name type="scientific">Exophiala dermatitidis</name>
    <name type="common">Black yeast-like fungus</name>
    <name type="synonym">Wangiella dermatitidis</name>
    <dbReference type="NCBI Taxonomy" id="5970"/>
    <lineage>
        <taxon>Eukaryota</taxon>
        <taxon>Fungi</taxon>
        <taxon>Dikarya</taxon>
        <taxon>Ascomycota</taxon>
        <taxon>Pezizomycotina</taxon>
        <taxon>Eurotiomycetes</taxon>
        <taxon>Chaetothyriomycetidae</taxon>
        <taxon>Chaetothyriales</taxon>
        <taxon>Herpotrichiellaceae</taxon>
        <taxon>Exophiala</taxon>
    </lineage>
</organism>
<name>A0AAN6EXC9_EXODE</name>
<feature type="region of interest" description="Disordered" evidence="1">
    <location>
        <begin position="198"/>
        <end position="236"/>
    </location>
</feature>
<dbReference type="Pfam" id="PF00085">
    <property type="entry name" value="Thioredoxin"/>
    <property type="match status" value="1"/>
</dbReference>
<evidence type="ECO:0000313" key="4">
    <source>
        <dbReference type="Proteomes" id="UP001161757"/>
    </source>
</evidence>
<evidence type="ECO:0000313" key="3">
    <source>
        <dbReference type="EMBL" id="KAJ8992978.1"/>
    </source>
</evidence>
<sequence length="236" mass="26589">MGLGQSEDKPDREKRELAQDEEDPDAVFASLEEEDDSAYRAQRLQELNIAAHQSQPIKTVDTARNAYITLSNDDEVLNFTTSNERAVVHFFHPDFARCRTMDQHCQKIAEKHAEYADADVSFARVDVKNAPFVVEKLGVRVLPCVIGFVKGVAKGRVTGFEGLCWDGNEGSSSVTRALEETLVTWSVLRKRLLLGHHDDDSDDQDDEDRLDDRRHTTRSIRGGLQKAAGDDEDDWD</sequence>
<dbReference type="PANTHER" id="PTHR21148">
    <property type="entry name" value="THIOREDOXIN DOMAIN-CONTAINING PROTEIN 9"/>
    <property type="match status" value="1"/>
</dbReference>
<feature type="compositionally biased region" description="Acidic residues" evidence="1">
    <location>
        <begin position="200"/>
        <end position="209"/>
    </location>
</feature>